<evidence type="ECO:0000313" key="2">
    <source>
        <dbReference type="EMBL" id="GAG19928.1"/>
    </source>
</evidence>
<dbReference type="AlphaFoldDB" id="X0W5N7"/>
<dbReference type="InterPro" id="IPR051909">
    <property type="entry name" value="MFP_Cation_Efflux"/>
</dbReference>
<keyword evidence="1" id="KW-0813">Transport</keyword>
<gene>
    <name evidence="2" type="ORF">S01H1_52916</name>
</gene>
<dbReference type="PANTHER" id="PTHR30097:SF15">
    <property type="entry name" value="CATION EFFLUX SYSTEM PROTEIN CUSB"/>
    <property type="match status" value="1"/>
</dbReference>
<dbReference type="Gene3D" id="2.40.50.100">
    <property type="match status" value="1"/>
</dbReference>
<evidence type="ECO:0000256" key="1">
    <source>
        <dbReference type="ARBA" id="ARBA00022448"/>
    </source>
</evidence>
<protein>
    <submittedName>
        <fullName evidence="2">Uncharacterized protein</fullName>
    </submittedName>
</protein>
<organism evidence="2">
    <name type="scientific">marine sediment metagenome</name>
    <dbReference type="NCBI Taxonomy" id="412755"/>
    <lineage>
        <taxon>unclassified sequences</taxon>
        <taxon>metagenomes</taxon>
        <taxon>ecological metagenomes</taxon>
    </lineage>
</organism>
<name>X0W5N7_9ZZZZ</name>
<accession>X0W5N7</accession>
<proteinExistence type="predicted"/>
<comment type="caution">
    <text evidence="2">The sequence shown here is derived from an EMBL/GenBank/DDBJ whole genome shotgun (WGS) entry which is preliminary data.</text>
</comment>
<feature type="non-terminal residue" evidence="2">
    <location>
        <position position="121"/>
    </location>
</feature>
<sequence>MDLIPLTDKGNEPDSPKTVVMSERAKILARIRTTPVQRQRSNAPNLRLLGRIEPDETSVKNITAWTGGRIDRLHVKVTGQHVHKGQVIATLYSPEIFAAHQDLIVAKKQIARMANSADSSK</sequence>
<dbReference type="EMBL" id="BARS01034232">
    <property type="protein sequence ID" value="GAG19928.1"/>
    <property type="molecule type" value="Genomic_DNA"/>
</dbReference>
<dbReference type="GO" id="GO:0015679">
    <property type="term" value="P:plasma membrane copper ion transport"/>
    <property type="evidence" value="ECO:0007669"/>
    <property type="project" value="TreeGrafter"/>
</dbReference>
<dbReference type="GO" id="GO:0060003">
    <property type="term" value="P:copper ion export"/>
    <property type="evidence" value="ECO:0007669"/>
    <property type="project" value="TreeGrafter"/>
</dbReference>
<dbReference type="GO" id="GO:0030288">
    <property type="term" value="C:outer membrane-bounded periplasmic space"/>
    <property type="evidence" value="ECO:0007669"/>
    <property type="project" value="TreeGrafter"/>
</dbReference>
<dbReference type="PANTHER" id="PTHR30097">
    <property type="entry name" value="CATION EFFLUX SYSTEM PROTEIN CUSB"/>
    <property type="match status" value="1"/>
</dbReference>
<reference evidence="2" key="1">
    <citation type="journal article" date="2014" name="Front. Microbiol.">
        <title>High frequency of phylogenetically diverse reductive dehalogenase-homologous genes in deep subseafloor sedimentary metagenomes.</title>
        <authorList>
            <person name="Kawai M."/>
            <person name="Futagami T."/>
            <person name="Toyoda A."/>
            <person name="Takaki Y."/>
            <person name="Nishi S."/>
            <person name="Hori S."/>
            <person name="Arai W."/>
            <person name="Tsubouchi T."/>
            <person name="Morono Y."/>
            <person name="Uchiyama I."/>
            <person name="Ito T."/>
            <person name="Fujiyama A."/>
            <person name="Inagaki F."/>
            <person name="Takami H."/>
        </authorList>
    </citation>
    <scope>NUCLEOTIDE SEQUENCE</scope>
    <source>
        <strain evidence="2">Expedition CK06-06</strain>
    </source>
</reference>
<dbReference type="GO" id="GO:0046914">
    <property type="term" value="F:transition metal ion binding"/>
    <property type="evidence" value="ECO:0007669"/>
    <property type="project" value="TreeGrafter"/>
</dbReference>